<proteinExistence type="predicted"/>
<feature type="domain" description="SLH" evidence="2">
    <location>
        <begin position="1267"/>
        <end position="1327"/>
    </location>
</feature>
<protein>
    <recommendedName>
        <fullName evidence="2">SLH domain-containing protein</fullName>
    </recommendedName>
</protein>
<dbReference type="EMBL" id="CP016808">
    <property type="protein sequence ID" value="ANY67128.1"/>
    <property type="molecule type" value="Genomic_DNA"/>
</dbReference>
<dbReference type="Gene3D" id="2.60.40.4270">
    <property type="entry name" value="Listeria-Bacteroides repeat domain"/>
    <property type="match status" value="11"/>
</dbReference>
<dbReference type="GO" id="GO:0030313">
    <property type="term" value="C:cell envelope"/>
    <property type="evidence" value="ECO:0007669"/>
    <property type="project" value="UniProtKB-SubCell"/>
</dbReference>
<dbReference type="InterPro" id="IPR013378">
    <property type="entry name" value="InlB-like_B-rpt"/>
</dbReference>
<dbReference type="Pfam" id="PF09479">
    <property type="entry name" value="Flg_new"/>
    <property type="match status" value="11"/>
</dbReference>
<evidence type="ECO:0000259" key="2">
    <source>
        <dbReference type="PROSITE" id="PS51272"/>
    </source>
</evidence>
<dbReference type="PROSITE" id="PS51272">
    <property type="entry name" value="SLH"/>
    <property type="match status" value="3"/>
</dbReference>
<dbReference type="NCBIfam" id="TIGR02543">
    <property type="entry name" value="List_Bact_rpt"/>
    <property type="match status" value="10"/>
</dbReference>
<evidence type="ECO:0000313" key="3">
    <source>
        <dbReference type="EMBL" id="ANY67128.1"/>
    </source>
</evidence>
<organism evidence="3">
    <name type="scientific">Paenibacillus sp. BIHB 4019</name>
    <dbReference type="NCBI Taxonomy" id="1870819"/>
    <lineage>
        <taxon>Bacteria</taxon>
        <taxon>Bacillati</taxon>
        <taxon>Bacillota</taxon>
        <taxon>Bacilli</taxon>
        <taxon>Bacillales</taxon>
        <taxon>Paenibacillaceae</taxon>
        <taxon>Paenibacillus</taxon>
    </lineage>
</organism>
<dbReference type="Gene3D" id="2.60.220.30">
    <property type="match status" value="1"/>
</dbReference>
<dbReference type="InterPro" id="IPR051465">
    <property type="entry name" value="Cell_Envelope_Struct_Comp"/>
</dbReference>
<feature type="domain" description="SLH" evidence="2">
    <location>
        <begin position="1328"/>
        <end position="1391"/>
    </location>
</feature>
<dbReference type="Pfam" id="PF00395">
    <property type="entry name" value="SLH"/>
    <property type="match status" value="3"/>
</dbReference>
<dbReference type="InterPro" id="IPR025883">
    <property type="entry name" value="Cadherin-like_domain"/>
</dbReference>
<evidence type="ECO:0000256" key="1">
    <source>
        <dbReference type="ARBA" id="ARBA00004196"/>
    </source>
</evidence>
<dbReference type="Pfam" id="PF12733">
    <property type="entry name" value="Cadherin-like"/>
    <property type="match status" value="3"/>
</dbReference>
<dbReference type="PANTHER" id="PTHR43308">
    <property type="entry name" value="OUTER MEMBRANE PROTEIN ALPHA-RELATED"/>
    <property type="match status" value="1"/>
</dbReference>
<dbReference type="RefSeq" id="WP_172455469.1">
    <property type="nucleotide sequence ID" value="NZ_CP016808.1"/>
</dbReference>
<dbReference type="PANTHER" id="PTHR43308:SF5">
    <property type="entry name" value="S-LAYER PROTEIN _ PEPTIDOGLYCAN ENDO-BETA-N-ACETYLGLUCOSAMINIDASE"/>
    <property type="match status" value="1"/>
</dbReference>
<comment type="subcellular location">
    <subcellularLocation>
        <location evidence="1">Cell envelope</location>
    </subcellularLocation>
</comment>
<dbReference type="InterPro" id="IPR001119">
    <property type="entry name" value="SLH_dom"/>
</dbReference>
<sequence length="1450" mass="153904">MDTWKFYADVANDVSEITVTPTAVDADSKIEVNGVEVPSGSPSGAIALNVGVNTIEILVTPAPPLERDKKITTLTVTRAGGPGSNTILNFLGLFLESEIPGDLPVGFGFNKSLPFYDSIAFIGQNKVLIDPQPEDSGATVTVNGIEATRGVKVPVGLLMGDNTITVVVTASDGTTTRTYTLIINRLPGADTSLIELGLNNGVPVVDPDDNKKYSVNFAYGVTSTRVYPVAKMDYVTITVNGKSVANGGLSEAIPLEVGSNTIAVVVTSENGLATANYTLTVTRAAAPSGYKVTFVENNGGVDPVADLYEVSPGSTIARPEVTRDDYLFAGWYKEGNYITLWDFDKDTVNENMTLYAKWTPTYTVVFDSQGGSSVERASGLLSGATVPKPADPTKAGYAFSGWYVDENFSSAWNFASDTVILDAWSVNRTLYAKWTAVPVSTYTVTFDSKEGSAVASAIGLSAGATITKPTDPTRAGYTFSGWYKDEVYVSAWNFATDTVSANTTLYAKWTAIPVSTYTVTFDSKEGSAVASLTGIAAGATVTKPTDPTRAGYTFSGWYKDEGYASEWNFSTDTVSANATLYAKWTAVPVSTYTVTFDSKEGSAVASLTGIAAGATITKPSDPTRAGYTFSGWYKDEGYASEWNFTTDTVSANATLYAKWTAVPVPTYTVTFDSKEGSAVASAIGLSAGATITKPSDPTRAGYTFSGWYKDEGYASEWNFTTDTVSANTTLYAKWTAVPVPTYTVTFDSKEGSAVASLTGIAAGATITKPSDPTRAGYTFSGWYKDEGYASEWNFSTDTVSANATLYAKWTAVPVPTYTVTFDSKEGSAVASLTGIAAGATITKPSDPTRAGYTFSGWYKDEGYALEWNFTTDTVSANTTLYAKWTAVPVPTYTVTFDSKEGSAVASETGILSGATVPKPADPTKAGYAFSGWYVDENFSSAWNFATDTVSANATLYAKWTAVPMSTYTVTFDSKEGSAVASLTGIAAGATITKPTDPTRAGYTFSGWYKDEGYASPWSFTTDTVSANATLYAKWTAIPVPTYTVTFDSKEGSAVASLNGIAAGATVTKPADPTRAGYTFSGWYKDEGYASPWNFLTDTVSANTTLYAKWTKVPSGGDSGGGVSVPDNSPIISGNGVLTLPIGRTGTVSLSDEEITIEIPAGATDTSLRVTIETLLDTDELLKNNEVLVSEVFEVLKNVPGNFKKNITLKLAFDPKKLGDGERASIFYYDEEKKEWVEVGGAVSGGFITAEVNHFTKFAVLAVRDNAKPVIEFGDIAGHWAEEAIRQGASQGITTGYPDGTFKPNLTVTRAQFAVMLMNAIKPAGATEELAFEDASQIPAWAKNAVAEAKQAGIINGYDDGTFRPNAEITRVEMAAMIVKALNLTVEANAATGFADNSEIPTWAKGAVAALKETGLMQGTGDNRFDSEAKASRAEAVTVLLRMLEQQKTKE</sequence>
<accession>A0A1B2DHE1</accession>
<dbReference type="InterPro" id="IPR042229">
    <property type="entry name" value="Listeria/Bacterioides_rpt_sf"/>
</dbReference>
<reference evidence="3" key="1">
    <citation type="submission" date="2016-08" db="EMBL/GenBank/DDBJ databases">
        <title>Complete Genome Seqeunce of Paenibacillus sp. BIHB 4019 from tea rhizoplane.</title>
        <authorList>
            <person name="Thakur R."/>
            <person name="Swarnkar M.K."/>
            <person name="Gulati A."/>
        </authorList>
    </citation>
    <scope>NUCLEOTIDE SEQUENCE [LARGE SCALE GENOMIC DNA]</scope>
    <source>
        <strain evidence="3">BIHB4019</strain>
    </source>
</reference>
<name>A0A1B2DHE1_9BACL</name>
<gene>
    <name evidence="3" type="ORF">BBD42_12130</name>
</gene>
<feature type="domain" description="SLH" evidence="2">
    <location>
        <begin position="1393"/>
        <end position="1450"/>
    </location>
</feature>